<reference evidence="2 3" key="1">
    <citation type="submission" date="2012-09" db="EMBL/GenBank/DDBJ databases">
        <title>Draft Genome Sequences of 6 Strains from Genus Thauera.</title>
        <authorList>
            <person name="Liu B."/>
            <person name="Shapleigh J.P."/>
            <person name="Frostegard A.H."/>
        </authorList>
    </citation>
    <scope>NUCLEOTIDE SEQUENCE [LARGE SCALE GENOMIC DNA]</scope>
    <source>
        <strain evidence="2 3">B4P</strain>
    </source>
</reference>
<dbReference type="Pfam" id="PF00561">
    <property type="entry name" value="Abhydrolase_1"/>
    <property type="match status" value="1"/>
</dbReference>
<dbReference type="GO" id="GO:0016020">
    <property type="term" value="C:membrane"/>
    <property type="evidence" value="ECO:0007669"/>
    <property type="project" value="TreeGrafter"/>
</dbReference>
<feature type="domain" description="AB hydrolase-1" evidence="1">
    <location>
        <begin position="74"/>
        <end position="215"/>
    </location>
</feature>
<evidence type="ECO:0000313" key="2">
    <source>
        <dbReference type="EMBL" id="ENO96144.1"/>
    </source>
</evidence>
<accession>N6ZVI5</accession>
<organism evidence="2 3">
    <name type="scientific">Thauera phenylacetica B4P</name>
    <dbReference type="NCBI Taxonomy" id="1234382"/>
    <lineage>
        <taxon>Bacteria</taxon>
        <taxon>Pseudomonadati</taxon>
        <taxon>Pseudomonadota</taxon>
        <taxon>Betaproteobacteria</taxon>
        <taxon>Rhodocyclales</taxon>
        <taxon>Zoogloeaceae</taxon>
        <taxon>Thauera</taxon>
    </lineage>
</organism>
<keyword evidence="2" id="KW-0378">Hydrolase</keyword>
<dbReference type="AlphaFoldDB" id="N6ZVI5"/>
<dbReference type="PANTHER" id="PTHR43798">
    <property type="entry name" value="MONOACYLGLYCEROL LIPASE"/>
    <property type="match status" value="1"/>
</dbReference>
<dbReference type="RefSeq" id="WP_004367924.1">
    <property type="nucleotide sequence ID" value="NZ_AMXF01000133.1"/>
</dbReference>
<name>N6ZVI5_9RHOO</name>
<evidence type="ECO:0000313" key="3">
    <source>
        <dbReference type="Proteomes" id="UP000013047"/>
    </source>
</evidence>
<dbReference type="GO" id="GO:0047372">
    <property type="term" value="F:monoacylglycerol lipase activity"/>
    <property type="evidence" value="ECO:0007669"/>
    <property type="project" value="TreeGrafter"/>
</dbReference>
<comment type="caution">
    <text evidence="2">The sequence shown here is derived from an EMBL/GenBank/DDBJ whole genome shotgun (WGS) entry which is preliminary data.</text>
</comment>
<dbReference type="GO" id="GO:0046464">
    <property type="term" value="P:acylglycerol catabolic process"/>
    <property type="evidence" value="ECO:0007669"/>
    <property type="project" value="TreeGrafter"/>
</dbReference>
<evidence type="ECO:0000259" key="1">
    <source>
        <dbReference type="Pfam" id="PF00561"/>
    </source>
</evidence>
<dbReference type="OrthoDB" id="8543939at2"/>
<sequence length="328" mass="35664">MSLLDSLKELFRPSGAPRVADRNVVQGEQTLAVRQQPSTGIPPQPRARRVLCSGPHGLHNTAYTEWGDAKNPRVLVCVHGLTRNGRDFDDLARALADEYRVVCPDVVGRGRSDWLADKADYGFPVYVADMLTLIARLDVEQVHWVGTSMGGIIGMLLASQAGSPITRLVLNDVGPVITAASLRRIGQYVGRAPRFADVTAAEAYIREVGAPFGALTDAQWRHLTEYSVRRMDDAEGGYAMIYDPGLGEVFRLNPVPVDIDLWPVYEAIRCPTLALRGAESDLLEASTLAAMGTRGPRARTVEFSGVGHAPMLMDSAQIAVVRDFLLGT</sequence>
<proteinExistence type="predicted"/>
<dbReference type="InterPro" id="IPR029058">
    <property type="entry name" value="AB_hydrolase_fold"/>
</dbReference>
<dbReference type="Gene3D" id="3.40.50.1820">
    <property type="entry name" value="alpha/beta hydrolase"/>
    <property type="match status" value="1"/>
</dbReference>
<dbReference type="EMBL" id="AMXF01000133">
    <property type="protein sequence ID" value="ENO96144.1"/>
    <property type="molecule type" value="Genomic_DNA"/>
</dbReference>
<dbReference type="InterPro" id="IPR050266">
    <property type="entry name" value="AB_hydrolase_sf"/>
</dbReference>
<dbReference type="Proteomes" id="UP000013047">
    <property type="component" value="Unassembled WGS sequence"/>
</dbReference>
<gene>
    <name evidence="2" type="ORF">C667_15404</name>
</gene>
<dbReference type="PANTHER" id="PTHR43798:SF33">
    <property type="entry name" value="HYDROLASE, PUTATIVE (AFU_ORTHOLOGUE AFUA_2G14860)-RELATED"/>
    <property type="match status" value="1"/>
</dbReference>
<keyword evidence="3" id="KW-1185">Reference proteome</keyword>
<dbReference type="SUPFAM" id="SSF53474">
    <property type="entry name" value="alpha/beta-Hydrolases"/>
    <property type="match status" value="1"/>
</dbReference>
<dbReference type="InterPro" id="IPR000073">
    <property type="entry name" value="AB_hydrolase_1"/>
</dbReference>
<protein>
    <submittedName>
        <fullName evidence="2">Alpha/beta hydrolase</fullName>
    </submittedName>
</protein>
<dbReference type="PRINTS" id="PR00111">
    <property type="entry name" value="ABHYDROLASE"/>
</dbReference>